<dbReference type="EMBL" id="JAGYWB010000009">
    <property type="protein sequence ID" value="KAI0510880.1"/>
    <property type="molecule type" value="Genomic_DNA"/>
</dbReference>
<gene>
    <name evidence="1" type="ORF">KFK09_011490</name>
</gene>
<dbReference type="SMR" id="A0A8T3BF26"/>
<sequence length="319" mass="37271">MSSLLFWNCRGAKKEEASHYLRCVIKDNGVFFVGLLETKLAYVKGIAWTIAIVYEIKTVRERRDLWDLIKRKLLDLNVLKKELHEDILSLQVEESESGLSPDKFAVFRMKNLDSIPVNDPDEIHSIFEVFFQNKWKFRNCSLEGWPMEQCFKKLNVEQQNLLMADFSKNELLAILEKMENNKSPWSDGVNAFFFKSYWNIIHIEVWKAVKSFFDLRSMLEDWSKALNKLKIWGLRNLSLIGKIALLKSIFSSIPLFSMAYSLVPKRILQNRISVVGISYGIKKEEREVCVIYHGTFFANQLRKVDGVSKEQQRGQDLLE</sequence>
<reference evidence="1" key="1">
    <citation type="journal article" date="2022" name="Front. Genet.">
        <title>Chromosome-Scale Assembly of the Dendrobium nobile Genome Provides Insights Into the Molecular Mechanism of the Biosynthesis of the Medicinal Active Ingredient of Dendrobium.</title>
        <authorList>
            <person name="Xu Q."/>
            <person name="Niu S.-C."/>
            <person name="Li K.-L."/>
            <person name="Zheng P.-J."/>
            <person name="Zhang X.-J."/>
            <person name="Jia Y."/>
            <person name="Liu Y."/>
            <person name="Niu Y.-X."/>
            <person name="Yu L.-H."/>
            <person name="Chen D.-F."/>
            <person name="Zhang G.-Q."/>
        </authorList>
    </citation>
    <scope>NUCLEOTIDE SEQUENCE</scope>
    <source>
        <tissue evidence="1">Leaf</tissue>
    </source>
</reference>
<organism evidence="1 2">
    <name type="scientific">Dendrobium nobile</name>
    <name type="common">Orchid</name>
    <dbReference type="NCBI Taxonomy" id="94219"/>
    <lineage>
        <taxon>Eukaryota</taxon>
        <taxon>Viridiplantae</taxon>
        <taxon>Streptophyta</taxon>
        <taxon>Embryophyta</taxon>
        <taxon>Tracheophyta</taxon>
        <taxon>Spermatophyta</taxon>
        <taxon>Magnoliopsida</taxon>
        <taxon>Liliopsida</taxon>
        <taxon>Asparagales</taxon>
        <taxon>Orchidaceae</taxon>
        <taxon>Epidendroideae</taxon>
        <taxon>Malaxideae</taxon>
        <taxon>Dendrobiinae</taxon>
        <taxon>Dendrobium</taxon>
    </lineage>
</organism>
<dbReference type="AlphaFoldDB" id="A0A8T3BF26"/>
<keyword evidence="2" id="KW-1185">Reference proteome</keyword>
<accession>A0A8T3BF26</accession>
<dbReference type="OrthoDB" id="1741517at2759"/>
<evidence type="ECO:0000313" key="1">
    <source>
        <dbReference type="EMBL" id="KAI0510880.1"/>
    </source>
</evidence>
<proteinExistence type="predicted"/>
<name>A0A8T3BF26_DENNO</name>
<dbReference type="Proteomes" id="UP000829196">
    <property type="component" value="Unassembled WGS sequence"/>
</dbReference>
<comment type="caution">
    <text evidence="1">The sequence shown here is derived from an EMBL/GenBank/DDBJ whole genome shotgun (WGS) entry which is preliminary data.</text>
</comment>
<evidence type="ECO:0000313" key="2">
    <source>
        <dbReference type="Proteomes" id="UP000829196"/>
    </source>
</evidence>
<protein>
    <submittedName>
        <fullName evidence="1">Uncharacterized protein</fullName>
    </submittedName>
</protein>